<reference evidence="2 3" key="1">
    <citation type="submission" date="2018-02" db="EMBL/GenBank/DDBJ databases">
        <title>The draft genome of Sphingobacterium gobiense H7.</title>
        <authorList>
            <person name="Li L."/>
            <person name="Liu L."/>
            <person name="Zhang X."/>
            <person name="Wang T."/>
            <person name="Liang L."/>
        </authorList>
    </citation>
    <scope>NUCLEOTIDE SEQUENCE [LARGE SCALE GENOMIC DNA]</scope>
    <source>
        <strain evidence="2 3">ACCC 05757</strain>
    </source>
</reference>
<comment type="caution">
    <text evidence="2">The sequence shown here is derived from an EMBL/GenBank/DDBJ whole genome shotgun (WGS) entry which is preliminary data.</text>
</comment>
<keyword evidence="1" id="KW-0472">Membrane</keyword>
<organism evidence="2 3">
    <name type="scientific">Sphingobacterium gobiense</name>
    <dbReference type="NCBI Taxonomy" id="1382456"/>
    <lineage>
        <taxon>Bacteria</taxon>
        <taxon>Pseudomonadati</taxon>
        <taxon>Bacteroidota</taxon>
        <taxon>Sphingobacteriia</taxon>
        <taxon>Sphingobacteriales</taxon>
        <taxon>Sphingobacteriaceae</taxon>
        <taxon>Sphingobacterium</taxon>
    </lineage>
</organism>
<feature type="transmembrane region" description="Helical" evidence="1">
    <location>
        <begin position="149"/>
        <end position="166"/>
    </location>
</feature>
<proteinExistence type="predicted"/>
<dbReference type="Proteomes" id="UP000238642">
    <property type="component" value="Unassembled WGS sequence"/>
</dbReference>
<keyword evidence="1" id="KW-0812">Transmembrane</keyword>
<dbReference type="RefSeq" id="WP_105722412.1">
    <property type="nucleotide sequence ID" value="NZ_PVBS01000001.1"/>
</dbReference>
<keyword evidence="3" id="KW-1185">Reference proteome</keyword>
<feature type="transmembrane region" description="Helical" evidence="1">
    <location>
        <begin position="186"/>
        <end position="206"/>
    </location>
</feature>
<sequence>MTDLSIPDLYKFYRDQLSYQALINGGGYKKHRNRILCVLILPLIIVFVFGLRTYNYPILDSERLINVIIFIGLYIIYLIGMGYYFKFMDKKKDKWLRSQENPEQLSFPEFVHKHRHLALKEYLMKQGVSTPEQWQHTIEELEKHRKKSLEEILFLMVLIGGALGLLNDDIRNVLVGNIGDAPLQSWMYILFVSALIFPVYKLLLLFRNQDTGKWPMYKEMVNILKTTQPQSLPKPSKDTPE</sequence>
<protein>
    <submittedName>
        <fullName evidence="2">Uncharacterized protein</fullName>
    </submittedName>
</protein>
<gene>
    <name evidence="2" type="ORF">C5749_01620</name>
</gene>
<dbReference type="EMBL" id="PVBS01000001">
    <property type="protein sequence ID" value="PRD56015.1"/>
    <property type="molecule type" value="Genomic_DNA"/>
</dbReference>
<dbReference type="OrthoDB" id="9826631at2"/>
<dbReference type="AlphaFoldDB" id="A0A2S9JRT2"/>
<evidence type="ECO:0000256" key="1">
    <source>
        <dbReference type="SAM" id="Phobius"/>
    </source>
</evidence>
<name>A0A2S9JRT2_9SPHI</name>
<evidence type="ECO:0000313" key="3">
    <source>
        <dbReference type="Proteomes" id="UP000238642"/>
    </source>
</evidence>
<feature type="transmembrane region" description="Helical" evidence="1">
    <location>
        <begin position="64"/>
        <end position="85"/>
    </location>
</feature>
<accession>A0A2S9JRT2</accession>
<keyword evidence="1" id="KW-1133">Transmembrane helix</keyword>
<feature type="transmembrane region" description="Helical" evidence="1">
    <location>
        <begin position="35"/>
        <end position="52"/>
    </location>
</feature>
<evidence type="ECO:0000313" key="2">
    <source>
        <dbReference type="EMBL" id="PRD56015.1"/>
    </source>
</evidence>